<reference evidence="3" key="1">
    <citation type="journal article" date="2013" name="Nature">
        <title>Pan genome of the phytoplankton Emiliania underpins its global distribution.</title>
        <authorList>
            <person name="Read B.A."/>
            <person name="Kegel J."/>
            <person name="Klute M.J."/>
            <person name="Kuo A."/>
            <person name="Lefebvre S.C."/>
            <person name="Maumus F."/>
            <person name="Mayer C."/>
            <person name="Miller J."/>
            <person name="Monier A."/>
            <person name="Salamov A."/>
            <person name="Young J."/>
            <person name="Aguilar M."/>
            <person name="Claverie J.M."/>
            <person name="Frickenhaus S."/>
            <person name="Gonzalez K."/>
            <person name="Herman E.K."/>
            <person name="Lin Y.C."/>
            <person name="Napier J."/>
            <person name="Ogata H."/>
            <person name="Sarno A.F."/>
            <person name="Shmutz J."/>
            <person name="Schroeder D."/>
            <person name="de Vargas C."/>
            <person name="Verret F."/>
            <person name="von Dassow P."/>
            <person name="Valentin K."/>
            <person name="Van de Peer Y."/>
            <person name="Wheeler G."/>
            <person name="Dacks J.B."/>
            <person name="Delwiche C.F."/>
            <person name="Dyhrman S.T."/>
            <person name="Glockner G."/>
            <person name="John U."/>
            <person name="Richards T."/>
            <person name="Worden A.Z."/>
            <person name="Zhang X."/>
            <person name="Grigoriev I.V."/>
            <person name="Allen A.E."/>
            <person name="Bidle K."/>
            <person name="Borodovsky M."/>
            <person name="Bowler C."/>
            <person name="Brownlee C."/>
            <person name="Cock J.M."/>
            <person name="Elias M."/>
            <person name="Gladyshev V.N."/>
            <person name="Groth M."/>
            <person name="Guda C."/>
            <person name="Hadaegh A."/>
            <person name="Iglesias-Rodriguez M.D."/>
            <person name="Jenkins J."/>
            <person name="Jones B.M."/>
            <person name="Lawson T."/>
            <person name="Leese F."/>
            <person name="Lindquist E."/>
            <person name="Lobanov A."/>
            <person name="Lomsadze A."/>
            <person name="Malik S.B."/>
            <person name="Marsh M.E."/>
            <person name="Mackinder L."/>
            <person name="Mock T."/>
            <person name="Mueller-Roeber B."/>
            <person name="Pagarete A."/>
            <person name="Parker M."/>
            <person name="Probert I."/>
            <person name="Quesneville H."/>
            <person name="Raines C."/>
            <person name="Rensing S.A."/>
            <person name="Riano-Pachon D.M."/>
            <person name="Richier S."/>
            <person name="Rokitta S."/>
            <person name="Shiraiwa Y."/>
            <person name="Soanes D.M."/>
            <person name="van der Giezen M."/>
            <person name="Wahlund T.M."/>
            <person name="Williams B."/>
            <person name="Wilson W."/>
            <person name="Wolfe G."/>
            <person name="Wurch L.L."/>
        </authorList>
    </citation>
    <scope>NUCLEOTIDE SEQUENCE</scope>
</reference>
<dbReference type="GeneID" id="17268086"/>
<reference evidence="2" key="2">
    <citation type="submission" date="2024-10" db="UniProtKB">
        <authorList>
            <consortium name="EnsemblProtists"/>
        </authorList>
    </citation>
    <scope>IDENTIFICATION</scope>
</reference>
<evidence type="ECO:0000313" key="3">
    <source>
        <dbReference type="Proteomes" id="UP000013827"/>
    </source>
</evidence>
<dbReference type="PaxDb" id="2903-EOD22542"/>
<dbReference type="RefSeq" id="XP_005774971.1">
    <property type="nucleotide sequence ID" value="XM_005774914.1"/>
</dbReference>
<keyword evidence="3" id="KW-1185">Reference proteome</keyword>
<feature type="compositionally biased region" description="Low complexity" evidence="1">
    <location>
        <begin position="13"/>
        <end position="22"/>
    </location>
</feature>
<dbReference type="KEGG" id="ehx:EMIHUDRAFT_368343"/>
<organism evidence="2 3">
    <name type="scientific">Emiliania huxleyi (strain CCMP1516)</name>
    <dbReference type="NCBI Taxonomy" id="280463"/>
    <lineage>
        <taxon>Eukaryota</taxon>
        <taxon>Haptista</taxon>
        <taxon>Haptophyta</taxon>
        <taxon>Prymnesiophyceae</taxon>
        <taxon>Isochrysidales</taxon>
        <taxon>Noelaerhabdaceae</taxon>
        <taxon>Emiliania</taxon>
    </lineage>
</organism>
<evidence type="ECO:0000313" key="2">
    <source>
        <dbReference type="EnsemblProtists" id="EOD22542"/>
    </source>
</evidence>
<protein>
    <submittedName>
        <fullName evidence="2">Uncharacterized protein</fullName>
    </submittedName>
</protein>
<dbReference type="EnsemblProtists" id="EOD22542">
    <property type="protein sequence ID" value="EOD22542"/>
    <property type="gene ID" value="EMIHUDRAFT_368343"/>
</dbReference>
<dbReference type="HOGENOM" id="CLU_1582773_0_0_1"/>
<dbReference type="Proteomes" id="UP000013827">
    <property type="component" value="Unassembled WGS sequence"/>
</dbReference>
<feature type="region of interest" description="Disordered" evidence="1">
    <location>
        <begin position="13"/>
        <end position="71"/>
    </location>
</feature>
<name>A0A0D3JGA7_EMIH1</name>
<sequence>MVAAAAALPAARRWGAPLARGPSTLNEAPVRPRPADPIGGEPPLRPTRRPDPPLRSGGARQHKFAPRARRGDPRVDLNFALDLDGFQERTLKLAYTLYESSRKRLEICARRRATGVDHKNLPLRPVKARPCGPTACNCTIDYRHLTAPNMMGIDASIVRATPQPAWTIP</sequence>
<accession>A0A0D3JGA7</accession>
<evidence type="ECO:0000256" key="1">
    <source>
        <dbReference type="SAM" id="MobiDB-lite"/>
    </source>
</evidence>
<proteinExistence type="predicted"/>
<dbReference type="AlphaFoldDB" id="A0A0D3JGA7"/>